<evidence type="ECO:0000313" key="2">
    <source>
        <dbReference type="EMBL" id="SBW22200.1"/>
    </source>
</evidence>
<organism evidence="2 3">
    <name type="scientific">Candidatus Protofrankia californiensis</name>
    <dbReference type="NCBI Taxonomy" id="1839754"/>
    <lineage>
        <taxon>Bacteria</taxon>
        <taxon>Bacillati</taxon>
        <taxon>Actinomycetota</taxon>
        <taxon>Actinomycetes</taxon>
        <taxon>Frankiales</taxon>
        <taxon>Frankiaceae</taxon>
        <taxon>Protofrankia</taxon>
    </lineage>
</organism>
<feature type="region of interest" description="Disordered" evidence="1">
    <location>
        <begin position="64"/>
        <end position="121"/>
    </location>
</feature>
<sequence>MGVTRPGYQLELDASLPVDAVSLLEVPALAISSSDIRARVSRGAPIWYLTPDGVVRFIAKSGLYQPRDPADPANLTGPAGLETRAAGTAGGGGGGATGPSAETGLTRPAGPLSRRRTNPDP</sequence>
<dbReference type="EMBL" id="FLUV01000959">
    <property type="protein sequence ID" value="SBW22200.1"/>
    <property type="molecule type" value="Genomic_DNA"/>
</dbReference>
<dbReference type="Gene3D" id="3.40.50.620">
    <property type="entry name" value="HUPs"/>
    <property type="match status" value="1"/>
</dbReference>
<name>A0A1C3NXC7_9ACTN</name>
<protein>
    <submittedName>
        <fullName evidence="2">Uncharacterized protein</fullName>
    </submittedName>
</protein>
<gene>
    <name evidence="2" type="ORF">FDG2_2289</name>
</gene>
<accession>A0A1C3NXC7</accession>
<dbReference type="InterPro" id="IPR014729">
    <property type="entry name" value="Rossmann-like_a/b/a_fold"/>
</dbReference>
<reference evidence="3" key="1">
    <citation type="submission" date="2016-02" db="EMBL/GenBank/DDBJ databases">
        <authorList>
            <person name="Wibberg D."/>
        </authorList>
    </citation>
    <scope>NUCLEOTIDE SEQUENCE [LARGE SCALE GENOMIC DNA]</scope>
</reference>
<evidence type="ECO:0000313" key="3">
    <source>
        <dbReference type="Proteomes" id="UP000199013"/>
    </source>
</evidence>
<evidence type="ECO:0000256" key="1">
    <source>
        <dbReference type="SAM" id="MobiDB-lite"/>
    </source>
</evidence>
<keyword evidence="3" id="KW-1185">Reference proteome</keyword>
<dbReference type="AlphaFoldDB" id="A0A1C3NXC7"/>
<dbReference type="SUPFAM" id="SSF52374">
    <property type="entry name" value="Nucleotidylyl transferase"/>
    <property type="match status" value="1"/>
</dbReference>
<proteinExistence type="predicted"/>
<dbReference type="Proteomes" id="UP000199013">
    <property type="component" value="Unassembled WGS sequence"/>
</dbReference>
<feature type="compositionally biased region" description="Gly residues" evidence="1">
    <location>
        <begin position="88"/>
        <end position="97"/>
    </location>
</feature>